<keyword evidence="2" id="KW-1015">Disulfide bond</keyword>
<keyword evidence="5" id="KW-1133">Transmembrane helix</keyword>
<dbReference type="PANTHER" id="PTHR24251:SF37">
    <property type="entry name" value="CUB DOMAIN-CONTAINING PROTEIN"/>
    <property type="match status" value="1"/>
</dbReference>
<evidence type="ECO:0000256" key="5">
    <source>
        <dbReference type="SAM" id="Phobius"/>
    </source>
</evidence>
<sequence length="337" mass="37655">MFDTYCLYCLDTLCINTCLQFPLIYLNTDITYLTGSSGVFTSRGYPNTTAGWAQWNITVMEDRRILLRFLDFELHVSSPCILDSFVLYDGAYESELELGKFCWSSFEELDPSTYISSGHIFLLSLRTHGFYTRKGFKANYSSIPKDFKLTTASNVITTTVTTKPTLKGTTTLEKLPNVTPSSALTDILSSKTSTIRLSSEPSLPRASKNSATIPVIIAAIGIALLLVTLSFAIVMWKCKRSKSTNDAVSNRDEKSPPPPTSTVVTYEVVQQEKGSMNPTYYENQSEQQTNKALQQISVTHEESSPGNRNKDISDGIYETPDVEMYSYADPHEVQLYI</sequence>
<evidence type="ECO:0000259" key="6">
    <source>
        <dbReference type="PROSITE" id="PS01180"/>
    </source>
</evidence>
<evidence type="ECO:0000313" key="7">
    <source>
        <dbReference type="EMBL" id="KAJ8032255.1"/>
    </source>
</evidence>
<evidence type="ECO:0000313" key="8">
    <source>
        <dbReference type="Proteomes" id="UP001152320"/>
    </source>
</evidence>
<gene>
    <name evidence="7" type="ORF">HOLleu_25732</name>
</gene>
<dbReference type="Pfam" id="PF00431">
    <property type="entry name" value="CUB"/>
    <property type="match status" value="1"/>
</dbReference>
<feature type="region of interest" description="Disordered" evidence="4">
    <location>
        <begin position="244"/>
        <end position="263"/>
    </location>
</feature>
<dbReference type="OrthoDB" id="9971251at2759"/>
<name>A0A9Q1BTA1_HOLLE</name>
<dbReference type="Gene3D" id="2.60.120.290">
    <property type="entry name" value="Spermadhesin, CUB domain"/>
    <property type="match status" value="1"/>
</dbReference>
<proteinExistence type="predicted"/>
<dbReference type="SMART" id="SM00042">
    <property type="entry name" value="CUB"/>
    <property type="match status" value="1"/>
</dbReference>
<dbReference type="InterPro" id="IPR000859">
    <property type="entry name" value="CUB_dom"/>
</dbReference>
<feature type="compositionally biased region" description="Basic and acidic residues" evidence="4">
    <location>
        <begin position="299"/>
        <end position="313"/>
    </location>
</feature>
<dbReference type="EMBL" id="JAIZAY010000012">
    <property type="protein sequence ID" value="KAJ8032255.1"/>
    <property type="molecule type" value="Genomic_DNA"/>
</dbReference>
<feature type="domain" description="CUB" evidence="6">
    <location>
        <begin position="9"/>
        <end position="143"/>
    </location>
</feature>
<dbReference type="PROSITE" id="PS01180">
    <property type="entry name" value="CUB"/>
    <property type="match status" value="1"/>
</dbReference>
<dbReference type="CDD" id="cd00041">
    <property type="entry name" value="CUB"/>
    <property type="match status" value="1"/>
</dbReference>
<evidence type="ECO:0000256" key="3">
    <source>
        <dbReference type="PROSITE-ProRule" id="PRU00059"/>
    </source>
</evidence>
<dbReference type="AlphaFoldDB" id="A0A9Q1BTA1"/>
<comment type="caution">
    <text evidence="3">Lacks conserved residue(s) required for the propagation of feature annotation.</text>
</comment>
<evidence type="ECO:0000256" key="4">
    <source>
        <dbReference type="SAM" id="MobiDB-lite"/>
    </source>
</evidence>
<keyword evidence="5" id="KW-0812">Transmembrane</keyword>
<feature type="region of interest" description="Disordered" evidence="4">
    <location>
        <begin position="279"/>
        <end position="315"/>
    </location>
</feature>
<accession>A0A9Q1BTA1</accession>
<evidence type="ECO:0000256" key="1">
    <source>
        <dbReference type="ARBA" id="ARBA00022737"/>
    </source>
</evidence>
<dbReference type="Proteomes" id="UP001152320">
    <property type="component" value="Chromosome 12"/>
</dbReference>
<evidence type="ECO:0000256" key="2">
    <source>
        <dbReference type="ARBA" id="ARBA00023157"/>
    </source>
</evidence>
<protein>
    <submittedName>
        <fullName evidence="7">Exoskeleton protein RP43</fullName>
    </submittedName>
</protein>
<organism evidence="7 8">
    <name type="scientific">Holothuria leucospilota</name>
    <name type="common">Black long sea cucumber</name>
    <name type="synonym">Mertensiothuria leucospilota</name>
    <dbReference type="NCBI Taxonomy" id="206669"/>
    <lineage>
        <taxon>Eukaryota</taxon>
        <taxon>Metazoa</taxon>
        <taxon>Echinodermata</taxon>
        <taxon>Eleutherozoa</taxon>
        <taxon>Echinozoa</taxon>
        <taxon>Holothuroidea</taxon>
        <taxon>Aspidochirotacea</taxon>
        <taxon>Aspidochirotida</taxon>
        <taxon>Holothuriidae</taxon>
        <taxon>Holothuria</taxon>
    </lineage>
</organism>
<feature type="transmembrane region" description="Helical" evidence="5">
    <location>
        <begin position="211"/>
        <end position="236"/>
    </location>
</feature>
<keyword evidence="8" id="KW-1185">Reference proteome</keyword>
<reference evidence="7" key="1">
    <citation type="submission" date="2021-10" db="EMBL/GenBank/DDBJ databases">
        <title>Tropical sea cucumber genome reveals ecological adaptation and Cuvierian tubules defense mechanism.</title>
        <authorList>
            <person name="Chen T."/>
        </authorList>
    </citation>
    <scope>NUCLEOTIDE SEQUENCE</scope>
    <source>
        <strain evidence="7">Nanhai2018</strain>
        <tissue evidence="7">Muscle</tissue>
    </source>
</reference>
<keyword evidence="1" id="KW-0677">Repeat</keyword>
<keyword evidence="5" id="KW-0472">Membrane</keyword>
<comment type="caution">
    <text evidence="7">The sequence shown here is derived from an EMBL/GenBank/DDBJ whole genome shotgun (WGS) entry which is preliminary data.</text>
</comment>
<feature type="compositionally biased region" description="Polar residues" evidence="4">
    <location>
        <begin position="279"/>
        <end position="298"/>
    </location>
</feature>
<dbReference type="PANTHER" id="PTHR24251">
    <property type="entry name" value="OVOCHYMASE-RELATED"/>
    <property type="match status" value="1"/>
</dbReference>
<dbReference type="InterPro" id="IPR035914">
    <property type="entry name" value="Sperma_CUB_dom_sf"/>
</dbReference>
<dbReference type="SUPFAM" id="SSF49854">
    <property type="entry name" value="Spermadhesin, CUB domain"/>
    <property type="match status" value="1"/>
</dbReference>